<dbReference type="AlphaFoldDB" id="A0A1Q8R0G9"/>
<protein>
    <submittedName>
        <fullName evidence="1">Uncharacterized protein</fullName>
    </submittedName>
</protein>
<organism evidence="1 2">
    <name type="scientific">Desulfosporosinus metallidurans</name>
    <dbReference type="NCBI Taxonomy" id="1888891"/>
    <lineage>
        <taxon>Bacteria</taxon>
        <taxon>Bacillati</taxon>
        <taxon>Bacillota</taxon>
        <taxon>Clostridia</taxon>
        <taxon>Eubacteriales</taxon>
        <taxon>Desulfitobacteriaceae</taxon>
        <taxon>Desulfosporosinus</taxon>
    </lineage>
</organism>
<proteinExistence type="predicted"/>
<keyword evidence="2" id="KW-1185">Reference proteome</keyword>
<dbReference type="Proteomes" id="UP000186102">
    <property type="component" value="Unassembled WGS sequence"/>
</dbReference>
<accession>A0A1Q8R0G9</accession>
<gene>
    <name evidence="1" type="ORF">DSOL_1167</name>
</gene>
<name>A0A1Q8R0G9_9FIRM</name>
<dbReference type="EMBL" id="MLBF01000005">
    <property type="protein sequence ID" value="OLN33056.1"/>
    <property type="molecule type" value="Genomic_DNA"/>
</dbReference>
<dbReference type="STRING" id="1888891.DSOL_1167"/>
<reference evidence="1 2" key="1">
    <citation type="submission" date="2016-09" db="EMBL/GenBank/DDBJ databases">
        <title>Complete genome of Desulfosporosinus sp. OL.</title>
        <authorList>
            <person name="Mardanov A."/>
            <person name="Beletsky A."/>
            <person name="Panova A."/>
            <person name="Karnachuk O."/>
            <person name="Ravin N."/>
        </authorList>
    </citation>
    <scope>NUCLEOTIDE SEQUENCE [LARGE SCALE GENOMIC DNA]</scope>
    <source>
        <strain evidence="1 2">OL</strain>
    </source>
</reference>
<sequence>MTIRATDVSYLLPATLGTSQFSALVKVLQGISANFTVFSVSINVLTSTR</sequence>
<evidence type="ECO:0000313" key="2">
    <source>
        <dbReference type="Proteomes" id="UP000186102"/>
    </source>
</evidence>
<comment type="caution">
    <text evidence="1">The sequence shown here is derived from an EMBL/GenBank/DDBJ whole genome shotgun (WGS) entry which is preliminary data.</text>
</comment>
<evidence type="ECO:0000313" key="1">
    <source>
        <dbReference type="EMBL" id="OLN33056.1"/>
    </source>
</evidence>